<protein>
    <submittedName>
        <fullName evidence="3">Uncharacterized protein</fullName>
    </submittedName>
</protein>
<dbReference type="Proteomes" id="UP000253517">
    <property type="component" value="Unassembled WGS sequence"/>
</dbReference>
<evidence type="ECO:0000256" key="2">
    <source>
        <dbReference type="SAM" id="SignalP"/>
    </source>
</evidence>
<comment type="caution">
    <text evidence="3">The sequence shown here is derived from an EMBL/GenBank/DDBJ whole genome shotgun (WGS) entry which is preliminary data.</text>
</comment>
<feature type="region of interest" description="Disordered" evidence="1">
    <location>
        <begin position="222"/>
        <end position="244"/>
    </location>
</feature>
<name>A0A369A8A5_9FLAO</name>
<dbReference type="RefSeq" id="WP_125039355.1">
    <property type="nucleotide sequence ID" value="NZ_BHZF01000001.1"/>
</dbReference>
<evidence type="ECO:0000313" key="3">
    <source>
        <dbReference type="EMBL" id="RCX05375.1"/>
    </source>
</evidence>
<feature type="signal peptide" evidence="2">
    <location>
        <begin position="1"/>
        <end position="28"/>
    </location>
</feature>
<dbReference type="AlphaFoldDB" id="A0A369A8A5"/>
<feature type="chain" id="PRO_5016934333" evidence="2">
    <location>
        <begin position="29"/>
        <end position="746"/>
    </location>
</feature>
<reference evidence="3 4" key="1">
    <citation type="submission" date="2018-07" db="EMBL/GenBank/DDBJ databases">
        <title>Genomic Encyclopedia of Type Strains, Phase IV (KMG-IV): sequencing the most valuable type-strain genomes for metagenomic binning, comparative biology and taxonomic classification.</title>
        <authorList>
            <person name="Goeker M."/>
        </authorList>
    </citation>
    <scope>NUCLEOTIDE SEQUENCE [LARGE SCALE GENOMIC DNA]</scope>
    <source>
        <strain evidence="3 4">DSM 21410</strain>
    </source>
</reference>
<sequence length="746" mass="85422">MEFTISHFRFTIFLFSFSVLSLCDPAMAQSINHQNVEINFNFSFSEKKLAILYQIDPPDNKSIFEYDFGAHSIEDFSKIVLRPRGTYPFQFDGRRLSFEHNGNPYQKYEFKIYYAFDRLAEQGVFKTTEDVSQFTLNSDVISQFVPMAISYNARYSVSVCADESFQSSLKNYVTFTDRKTGQSCLFATNVAIDALTKLTIAFGRQDLIASNPFKAIANTEGASGTLDKDQKSRTTVHTRPSEDAMEHAARKSHIRLIKENFCARILPENITEKCGTDSNIFFPGFFIPYDSKIFLFSKPSESQIFCLNNAFEKCSHQPFASDILSAFYFVRDALENADDLNSFLVIKSAVESNINSGSRNWVRIYYIGVFYNIFYHFGKQILFNVFNEFLAQYPKTDIEDILANRKLTARLDFNRIPPSMTFSPLTYSISSVNTVSNKYNIAISDSSQVIRPGTLMKWILYLSDRTVDTLYTTKDQNPFQEFTFQTDPDILFVYPKWEEHIIWPTTERRPDFHALNELNRGNSTFNRYRAYRTMAGTGNPNLLATAISLALDENAGFIRNFAFERLGEVPDYQVLKVRDGLFKSISTTDGFWRPTVYQNAERLGLSVRRPALGNQKGIDLYADLRVLKQFEGERAMDMALESFVEGNTDEGLLWFLAENGSLEVVRLLLTFEAGTDVKNAIQRICLVYQSQLFSGKIKIQEATQAVLNTDKELQSAGFTKEEITYIIKNTLLNLRIFNASFTTLYN</sequence>
<gene>
    <name evidence="3" type="ORF">DES35_101660</name>
</gene>
<evidence type="ECO:0000313" key="4">
    <source>
        <dbReference type="Proteomes" id="UP000253517"/>
    </source>
</evidence>
<organism evidence="3 4">
    <name type="scientific">Schleiferia thermophila</name>
    <dbReference type="NCBI Taxonomy" id="884107"/>
    <lineage>
        <taxon>Bacteria</taxon>
        <taxon>Pseudomonadati</taxon>
        <taxon>Bacteroidota</taxon>
        <taxon>Flavobacteriia</taxon>
        <taxon>Flavobacteriales</taxon>
        <taxon>Schleiferiaceae</taxon>
        <taxon>Schleiferia</taxon>
    </lineage>
</organism>
<dbReference type="EMBL" id="QPJS01000001">
    <property type="protein sequence ID" value="RCX05375.1"/>
    <property type="molecule type" value="Genomic_DNA"/>
</dbReference>
<proteinExistence type="predicted"/>
<keyword evidence="4" id="KW-1185">Reference proteome</keyword>
<accession>A0A369A8A5</accession>
<evidence type="ECO:0000256" key="1">
    <source>
        <dbReference type="SAM" id="MobiDB-lite"/>
    </source>
</evidence>
<keyword evidence="2" id="KW-0732">Signal</keyword>